<proteinExistence type="predicted"/>
<dbReference type="KEGG" id="esg:EsVE80_14340"/>
<organism evidence="2 3">
    <name type="scientific">Enterococcus saigonensis</name>
    <dbReference type="NCBI Taxonomy" id="1805431"/>
    <lineage>
        <taxon>Bacteria</taxon>
        <taxon>Bacillati</taxon>
        <taxon>Bacillota</taxon>
        <taxon>Bacilli</taxon>
        <taxon>Lactobacillales</taxon>
        <taxon>Enterococcaceae</taxon>
        <taxon>Enterococcus</taxon>
    </lineage>
</organism>
<evidence type="ECO:0008006" key="4">
    <source>
        <dbReference type="Google" id="ProtNLM"/>
    </source>
</evidence>
<dbReference type="AlphaFoldDB" id="A0A679IME0"/>
<gene>
    <name evidence="2" type="ORF">EsVE80_14340</name>
</gene>
<keyword evidence="1" id="KW-1133">Transmembrane helix</keyword>
<dbReference type="EMBL" id="AP022822">
    <property type="protein sequence ID" value="BCA85911.1"/>
    <property type="molecule type" value="Genomic_DNA"/>
</dbReference>
<dbReference type="InterPro" id="IPR029058">
    <property type="entry name" value="AB_hydrolase_fold"/>
</dbReference>
<reference evidence="2 3" key="1">
    <citation type="submission" date="2020-02" db="EMBL/GenBank/DDBJ databases">
        <title>Characterization of vanA genotype vancomycin-resistant Enterococcus saigonensis VE80.</title>
        <authorList>
            <person name="Harada T."/>
            <person name="Motooka D."/>
            <person name="Nakamura S."/>
            <person name="Yamamoto Y."/>
            <person name="Kawahara R."/>
            <person name="Kawatsu K."/>
        </authorList>
    </citation>
    <scope>NUCLEOTIDE SEQUENCE [LARGE SCALE GENOMIC DNA]</scope>
    <source>
        <strain evidence="2 3">VE80</strain>
    </source>
</reference>
<protein>
    <recommendedName>
        <fullName evidence="4">Esterase</fullName>
    </recommendedName>
</protein>
<dbReference type="Gene3D" id="3.40.50.1820">
    <property type="entry name" value="alpha/beta hydrolase"/>
    <property type="match status" value="1"/>
</dbReference>
<accession>A0A679IME0</accession>
<evidence type="ECO:0000256" key="1">
    <source>
        <dbReference type="SAM" id="Phobius"/>
    </source>
</evidence>
<name>A0A679IME0_9ENTE</name>
<dbReference type="Proteomes" id="UP000502998">
    <property type="component" value="Chromosome"/>
</dbReference>
<keyword evidence="1" id="KW-0472">Membrane</keyword>
<dbReference type="Pfam" id="PF00756">
    <property type="entry name" value="Esterase"/>
    <property type="match status" value="1"/>
</dbReference>
<dbReference type="RefSeq" id="WP_173103127.1">
    <property type="nucleotide sequence ID" value="NZ_AP022822.1"/>
</dbReference>
<dbReference type="SUPFAM" id="SSF53474">
    <property type="entry name" value="alpha/beta-Hydrolases"/>
    <property type="match status" value="1"/>
</dbReference>
<evidence type="ECO:0000313" key="3">
    <source>
        <dbReference type="Proteomes" id="UP000502998"/>
    </source>
</evidence>
<dbReference type="InterPro" id="IPR000801">
    <property type="entry name" value="Esterase-like"/>
</dbReference>
<feature type="transmembrane region" description="Helical" evidence="1">
    <location>
        <begin position="6"/>
        <end position="26"/>
    </location>
</feature>
<keyword evidence="3" id="KW-1185">Reference proteome</keyword>
<evidence type="ECO:0000313" key="2">
    <source>
        <dbReference type="EMBL" id="BCA85911.1"/>
    </source>
</evidence>
<dbReference type="PANTHER" id="PTHR48098">
    <property type="entry name" value="ENTEROCHELIN ESTERASE-RELATED"/>
    <property type="match status" value="1"/>
</dbReference>
<keyword evidence="1" id="KW-0812">Transmembrane</keyword>
<sequence length="322" mass="37065">MKRTLVPISIFIMLFVVIGIAFFNNLSITSSKEPVKNQNLIEDRLNNAISEKHKKTLSRERMGSVEQITYQTTFEKREYEKKALVYLPAEYKKTKNKKRYDVLYLMHGWNMGPEDFLGDVDKNQPILWCSMIDNLIDSGKIDPVIVVAPSYYPNRSMITGNWNDDIPLNERFAKTELITDLMPLIANRYHTYAKNGNQNELKRARNHHAFGGFSMGSATSWFVFQHDLEYFRYFMPMAGPNYSDSSVMNHAVEKLGLDTQDFLISASVGESDGTKTSMERTIAELNDEASFNNTNLKYFVAKGGHDEESFVDQSFRSLQIFF</sequence>
<dbReference type="InterPro" id="IPR050583">
    <property type="entry name" value="Mycobacterial_A85_antigen"/>
</dbReference>